<name>A0A1B9IWF7_9TREE</name>
<dbReference type="AlphaFoldDB" id="A0A1B9IWF7"/>
<gene>
    <name evidence="1" type="ORF">L486_02531</name>
</gene>
<keyword evidence="2" id="KW-1185">Reference proteome</keyword>
<proteinExistence type="predicted"/>
<reference evidence="2" key="2">
    <citation type="submission" date="2013-12" db="EMBL/GenBank/DDBJ databases">
        <title>Evolution of pathogenesis and genome organization in the Tremellales.</title>
        <authorList>
            <person name="Cuomo C."/>
            <person name="Litvintseva A."/>
            <person name="Heitman J."/>
            <person name="Chen Y."/>
            <person name="Sun S."/>
            <person name="Springer D."/>
            <person name="Dromer F."/>
            <person name="Young S."/>
            <person name="Zeng Q."/>
            <person name="Chapman S."/>
            <person name="Gujja S."/>
            <person name="Saif S."/>
            <person name="Birren B."/>
        </authorList>
    </citation>
    <scope>NUCLEOTIDE SEQUENCE [LARGE SCALE GENOMIC DNA]</scope>
    <source>
        <strain evidence="2">CBS 10435</strain>
    </source>
</reference>
<accession>A0A1B9IWF7</accession>
<protein>
    <submittedName>
        <fullName evidence="1">Uncharacterized protein</fullName>
    </submittedName>
</protein>
<evidence type="ECO:0000313" key="2">
    <source>
        <dbReference type="Proteomes" id="UP000092583"/>
    </source>
</evidence>
<reference evidence="1 2" key="1">
    <citation type="submission" date="2013-07" db="EMBL/GenBank/DDBJ databases">
        <title>The Genome Sequence of Kwoniella mangroviensis CBS10435.</title>
        <authorList>
            <consortium name="The Broad Institute Genome Sequencing Platform"/>
            <person name="Cuomo C."/>
            <person name="Litvintseva A."/>
            <person name="Chen Y."/>
            <person name="Heitman J."/>
            <person name="Sun S."/>
            <person name="Springer D."/>
            <person name="Dromer F."/>
            <person name="Young S.K."/>
            <person name="Zeng Q."/>
            <person name="Gargeya S."/>
            <person name="Fitzgerald M."/>
            <person name="Abouelleil A."/>
            <person name="Alvarado L."/>
            <person name="Berlin A.M."/>
            <person name="Chapman S.B."/>
            <person name="Dewar J."/>
            <person name="Goldberg J."/>
            <person name="Griggs A."/>
            <person name="Gujja S."/>
            <person name="Hansen M."/>
            <person name="Howarth C."/>
            <person name="Imamovic A."/>
            <person name="Larimer J."/>
            <person name="McCowan C."/>
            <person name="Murphy C."/>
            <person name="Pearson M."/>
            <person name="Priest M."/>
            <person name="Roberts A."/>
            <person name="Saif S."/>
            <person name="Shea T."/>
            <person name="Sykes S."/>
            <person name="Wortman J."/>
            <person name="Nusbaum C."/>
            <person name="Birren B."/>
        </authorList>
    </citation>
    <scope>NUCLEOTIDE SEQUENCE [LARGE SCALE GENOMIC DNA]</scope>
    <source>
        <strain evidence="1 2">CBS 10435</strain>
    </source>
</reference>
<dbReference type="Proteomes" id="UP000092583">
    <property type="component" value="Unassembled WGS sequence"/>
</dbReference>
<organism evidence="1 2">
    <name type="scientific">Kwoniella mangroviensis CBS 10435</name>
    <dbReference type="NCBI Taxonomy" id="1331196"/>
    <lineage>
        <taxon>Eukaryota</taxon>
        <taxon>Fungi</taxon>
        <taxon>Dikarya</taxon>
        <taxon>Basidiomycota</taxon>
        <taxon>Agaricomycotina</taxon>
        <taxon>Tremellomycetes</taxon>
        <taxon>Tremellales</taxon>
        <taxon>Cryptococcaceae</taxon>
        <taxon>Kwoniella</taxon>
    </lineage>
</organism>
<sequence>MADSTASNLAGESIDDTFRGVVTKQQTMVSLNQEVDDGMEVLYCEVVAPTDSDGNPPPSLQRELPFHDTKSYLLRFSEEHPPTLKYNGHTFGPSGAISTIDLWDDQGCGHETPYVHCRTSFWAPVDGNGRGRYKVYSIPHGYLESENGMATKTSQDVSLLVRDPSDRFSSVQRLPAKQDSKVIALSLDKEGQGQVWEISYENSKFWEALEKDTETWAPFPSKVTVFTRESGQE</sequence>
<evidence type="ECO:0000313" key="1">
    <source>
        <dbReference type="EMBL" id="OCF59858.1"/>
    </source>
</evidence>
<dbReference type="EMBL" id="KI669460">
    <property type="protein sequence ID" value="OCF59858.1"/>
    <property type="molecule type" value="Genomic_DNA"/>
</dbReference>